<dbReference type="FunFam" id="1.25.40.450:FF:000002">
    <property type="entry name" value="Putative non-repetitive nucleoporin"/>
    <property type="match status" value="1"/>
</dbReference>
<evidence type="ECO:0000256" key="8">
    <source>
        <dbReference type="ARBA" id="ARBA00023010"/>
    </source>
</evidence>
<keyword evidence="8" id="KW-0811">Translocation</keyword>
<keyword evidence="11" id="KW-0539">Nucleus</keyword>
<evidence type="ECO:0000256" key="1">
    <source>
        <dbReference type="ARBA" id="ARBA00004335"/>
    </source>
</evidence>
<dbReference type="InterPro" id="IPR004870">
    <property type="entry name" value="Nucleoporin_Nup155"/>
</dbReference>
<keyword evidence="6" id="KW-0509">mRNA transport</keyword>
<evidence type="ECO:0000256" key="6">
    <source>
        <dbReference type="ARBA" id="ARBA00022816"/>
    </source>
</evidence>
<dbReference type="GeneID" id="39577047"/>
<accession>A0A3N2Q6I9</accession>
<comment type="subcellular location">
    <subcellularLocation>
        <location evidence="1">Nucleus membrane</location>
        <topology evidence="1">Peripheral membrane protein</topology>
        <orientation evidence="1">Cytoplasmic side</orientation>
    </subcellularLocation>
    <subcellularLocation>
        <location evidence="3">Nucleus membrane</location>
        <topology evidence="3">Peripheral membrane protein</topology>
        <orientation evidence="3">Nucleoplasmic side</orientation>
    </subcellularLocation>
    <subcellularLocation>
        <location evidence="2">Nucleus</location>
        <location evidence="2">Nuclear pore complex</location>
    </subcellularLocation>
</comment>
<comment type="similarity">
    <text evidence="4">Belongs to the non-repetitive/WGA-negative nucleoporin family.</text>
</comment>
<dbReference type="Gene3D" id="1.25.40.440">
    <property type="entry name" value="Nucleoporin, helical domain, central subdomain"/>
    <property type="match status" value="1"/>
</dbReference>
<evidence type="ECO:0000256" key="5">
    <source>
        <dbReference type="ARBA" id="ARBA00022448"/>
    </source>
</evidence>
<evidence type="ECO:0000256" key="12">
    <source>
        <dbReference type="SAM" id="MobiDB-lite"/>
    </source>
</evidence>
<dbReference type="RefSeq" id="XP_028470041.1">
    <property type="nucleotide sequence ID" value="XM_028608569.1"/>
</dbReference>
<organism evidence="15 16">
    <name type="scientific">Sodiomyces alkalinus (strain CBS 110278 / VKM F-3762 / F11)</name>
    <name type="common">Alkaliphilic filamentous fungus</name>
    <dbReference type="NCBI Taxonomy" id="1314773"/>
    <lineage>
        <taxon>Eukaryota</taxon>
        <taxon>Fungi</taxon>
        <taxon>Dikarya</taxon>
        <taxon>Ascomycota</taxon>
        <taxon>Pezizomycotina</taxon>
        <taxon>Sordariomycetes</taxon>
        <taxon>Hypocreomycetidae</taxon>
        <taxon>Glomerellales</taxon>
        <taxon>Plectosphaerellaceae</taxon>
        <taxon>Sodiomyces</taxon>
    </lineage>
</organism>
<dbReference type="GO" id="GO:0006405">
    <property type="term" value="P:RNA export from nucleus"/>
    <property type="evidence" value="ECO:0007669"/>
    <property type="project" value="TreeGrafter"/>
</dbReference>
<dbReference type="Gene3D" id="1.20.58.1780">
    <property type="match status" value="1"/>
</dbReference>
<evidence type="ECO:0000256" key="4">
    <source>
        <dbReference type="ARBA" id="ARBA00007373"/>
    </source>
</evidence>
<keyword evidence="9" id="KW-0906">Nuclear pore complex</keyword>
<evidence type="ECO:0000313" key="15">
    <source>
        <dbReference type="EMBL" id="ROT42235.1"/>
    </source>
</evidence>
<gene>
    <name evidence="15" type="ORF">SODALDRAFT_287337</name>
</gene>
<keyword evidence="7" id="KW-0653">Protein transport</keyword>
<dbReference type="GO" id="GO:0000972">
    <property type="term" value="P:transcription-dependent tethering of RNA polymerase II gene DNA at nuclear periphery"/>
    <property type="evidence" value="ECO:0007669"/>
    <property type="project" value="TreeGrafter"/>
</dbReference>
<dbReference type="Gene3D" id="1.25.40.450">
    <property type="entry name" value="Nucleoporin, helical domain, N-terminal subdomain"/>
    <property type="match status" value="1"/>
</dbReference>
<protein>
    <submittedName>
        <fullName evidence="15">Nucleoporin Nup157/170</fullName>
    </submittedName>
</protein>
<sequence>MSYPQLTPARPVPGAFINTPAISRFQPNSDDPVRRRLFGNDANNAGSGVGAAGPLGARPHQVSAPAPTTPGASRPLSVAPQAQQPPQDVPPVTKAAQAVNRFLQADQSFPELDSYARSGVSSDYDLINIDSAWAPFHKTHMYPIPNEVFNHYNAGQLQTLMGLFADINHAWVAIDNSLFLWDYTHPDPELIGFEDQPHTIHAVALVPPKPGIFVAEITHMLVVATASDIILLGLSAQTNAAGNKTVTLFQTKLNLSLRGTDVRHLAGSADGRIFFGGSTDTDINELYYQEEERWFSNRCGRINHTHPKWTSVVTLQPAFWSAKTPEHLIQIVVDDSRKLLYTLSSTSTIRTYHMENPNKLTKVIEKEKNHCLRDITHMINGSPLIHDKMHFVSISPISSNETPKLHLMALTNTGCRLFLSATNSASYMLGGASSLAPQSMMVQYIKFPPSDQLGHTVANSAGETVLNLSSRTLEQSRLGERFPPGYFLDFVVKENQPNSDLLFVSAPETGRIKATGPTSVLKYWEHGNWIDIGSRAEAVGLITKPFAAASQPLGFGNELAVQFDDPPSEFAVLTNTGVHVIRRRRLVDVFAAAIRSAVGDEGLEQETRKFIQLYGRVETISCALAVACGHGGDSRPGAPRAIDQLTEDRARTVFVDYGGQPTIAETDSTPLTTESVRLSSRHDALCVYLTRLIRTLWKSNVVATNGALVTSKIATTKLITVQEQLERLRRFLNTNRGFIQGLAGPVDLQRVASKQEEVALQAEHQALHAIQKLMEGISEGISFVLMLFDERVSDIYMRLEPATQQQLRELTFEKLFSQASGKDLAKVLVKSIVNRNIESGSNVETVADALRRRCGSFCSPDDVVIFKAQEQLKRASEQALNSNQSRSLLHESLRLFERVAGNLSFINLSSAVSQYVELKYYAGAIQLCLVVAKERDRGNSALSWVNEGKPANDPRANAFAERKRCYDLIHDALRHLDAAINQEPEEVDGRLTLLGTKRLEAYEVVNGSDDEVFHFDLYEWYIQQGWSDRLLSIDSPHVVTFLQRLAGTSLEHADLLCRFYTQRSRYFEAAEVQAELAMSDFAIGIKDRVTLLSRAKANAEVKTVGISQQQQRILIHSITEELDVANIQADLLDRLRADSRINDEKKAEIQQALDGRVRDLSELFNSYADKACYYDLCLLIYDAANYHNTATVKQTWSNLIEQTHEEATIRLQEAGEGVAVVAAQYESVSDKILTIAHRVHLDSAIFPIEFVLSELCRYSLDYRQDGEIGAQPTWPVSLFVRLKVPYQQIVRSLENVFDRQETGFTGNRRIRVIELIVFAAEAWQKETRRHGAVTNNGEITWNSVRDLLTRCEAALPSPGQPQANLNPGGADVADLRRELRTVRRDVEGLVERSQGSLRFL</sequence>
<dbReference type="EMBL" id="ML119051">
    <property type="protein sequence ID" value="ROT42235.1"/>
    <property type="molecule type" value="Genomic_DNA"/>
</dbReference>
<keyword evidence="10" id="KW-0472">Membrane</keyword>
<dbReference type="Proteomes" id="UP000272025">
    <property type="component" value="Unassembled WGS sequence"/>
</dbReference>
<dbReference type="InterPro" id="IPR042538">
    <property type="entry name" value="Nucleoporin_Nup155_C_3"/>
</dbReference>
<dbReference type="Pfam" id="PF08801">
    <property type="entry name" value="Nucleoporin_N"/>
    <property type="match status" value="1"/>
</dbReference>
<feature type="domain" description="Nucleoporin Nup133/Nup155-like N-terminal" evidence="14">
    <location>
        <begin position="135"/>
        <end position="579"/>
    </location>
</feature>
<feature type="compositionally biased region" description="Low complexity" evidence="12">
    <location>
        <begin position="78"/>
        <end position="90"/>
    </location>
</feature>
<dbReference type="OrthoDB" id="338970at2759"/>
<feature type="domain" description="Nucleoporin Nup133/Nup155-like C-terminal" evidence="13">
    <location>
        <begin position="679"/>
        <end position="1335"/>
    </location>
</feature>
<name>A0A3N2Q6I9_SODAK</name>
<dbReference type="GO" id="GO:0017056">
    <property type="term" value="F:structural constituent of nuclear pore"/>
    <property type="evidence" value="ECO:0007669"/>
    <property type="project" value="InterPro"/>
</dbReference>
<dbReference type="Pfam" id="PF03177">
    <property type="entry name" value="Nucleoporin_C"/>
    <property type="match status" value="1"/>
</dbReference>
<dbReference type="InterPro" id="IPR007187">
    <property type="entry name" value="Nucleoporin_Nup133/Nup155_C"/>
</dbReference>
<dbReference type="InterPro" id="IPR042533">
    <property type="entry name" value="Nucleoporin_Nup155_C_1"/>
</dbReference>
<evidence type="ECO:0000259" key="14">
    <source>
        <dbReference type="Pfam" id="PF08801"/>
    </source>
</evidence>
<keyword evidence="16" id="KW-1185">Reference proteome</keyword>
<dbReference type="GO" id="GO:0051292">
    <property type="term" value="P:nuclear pore complex assembly"/>
    <property type="evidence" value="ECO:0007669"/>
    <property type="project" value="UniProtKB-ARBA"/>
</dbReference>
<dbReference type="SUPFAM" id="SSF50969">
    <property type="entry name" value="YVTN repeat-like/Quinoprotein amine dehydrogenase"/>
    <property type="match status" value="1"/>
</dbReference>
<feature type="region of interest" description="Disordered" evidence="12">
    <location>
        <begin position="26"/>
        <end position="90"/>
    </location>
</feature>
<dbReference type="FunFam" id="1.25.40.440:FF:000001">
    <property type="entry name" value="Nuclear pore complex subunit"/>
    <property type="match status" value="1"/>
</dbReference>
<dbReference type="Gene3D" id="1.20.120.1880">
    <property type="entry name" value="Nucleoporin, helical C-terminal domain"/>
    <property type="match status" value="1"/>
</dbReference>
<dbReference type="GO" id="GO:0036228">
    <property type="term" value="P:protein localization to nuclear inner membrane"/>
    <property type="evidence" value="ECO:0007669"/>
    <property type="project" value="TreeGrafter"/>
</dbReference>
<dbReference type="GO" id="GO:0031965">
    <property type="term" value="C:nuclear membrane"/>
    <property type="evidence" value="ECO:0007669"/>
    <property type="project" value="UniProtKB-SubCell"/>
</dbReference>
<dbReference type="PANTHER" id="PTHR10350">
    <property type="entry name" value="NUCLEAR PORE COMPLEX PROTEIN NUP155"/>
    <property type="match status" value="1"/>
</dbReference>
<dbReference type="GO" id="GO:0006606">
    <property type="term" value="P:protein import into nucleus"/>
    <property type="evidence" value="ECO:0007669"/>
    <property type="project" value="TreeGrafter"/>
</dbReference>
<reference evidence="15 16" key="1">
    <citation type="journal article" date="2018" name="Mol. Ecol.">
        <title>The obligate alkalophilic soda-lake fungus Sodiomyces alkalinus has shifted to a protein diet.</title>
        <authorList>
            <person name="Grum-Grzhimaylo A.A."/>
            <person name="Falkoski D.L."/>
            <person name="van den Heuvel J."/>
            <person name="Valero-Jimenez C.A."/>
            <person name="Min B."/>
            <person name="Choi I.G."/>
            <person name="Lipzen A."/>
            <person name="Daum C.G."/>
            <person name="Aanen D.K."/>
            <person name="Tsang A."/>
            <person name="Henrissat B."/>
            <person name="Bilanenko E.N."/>
            <person name="de Vries R.P."/>
            <person name="van Kan J.A.L."/>
            <person name="Grigoriev I.V."/>
            <person name="Debets A.J.M."/>
        </authorList>
    </citation>
    <scope>NUCLEOTIDE SEQUENCE [LARGE SCALE GENOMIC DNA]</scope>
    <source>
        <strain evidence="15 16">F11</strain>
    </source>
</reference>
<dbReference type="GO" id="GO:0051028">
    <property type="term" value="P:mRNA transport"/>
    <property type="evidence" value="ECO:0007669"/>
    <property type="project" value="UniProtKB-KW"/>
</dbReference>
<evidence type="ECO:0000256" key="9">
    <source>
        <dbReference type="ARBA" id="ARBA00023132"/>
    </source>
</evidence>
<dbReference type="InterPro" id="IPR011044">
    <property type="entry name" value="Quino_amine_DH_bsu"/>
</dbReference>
<evidence type="ECO:0000256" key="7">
    <source>
        <dbReference type="ARBA" id="ARBA00022927"/>
    </source>
</evidence>
<dbReference type="STRING" id="1314773.A0A3N2Q6I9"/>
<proteinExistence type="inferred from homology"/>
<evidence type="ECO:0000259" key="13">
    <source>
        <dbReference type="Pfam" id="PF03177"/>
    </source>
</evidence>
<keyword evidence="5" id="KW-0813">Transport</keyword>
<dbReference type="PANTHER" id="PTHR10350:SF6">
    <property type="entry name" value="NUCLEAR PORE COMPLEX PROTEIN NUP155"/>
    <property type="match status" value="1"/>
</dbReference>
<dbReference type="InterPro" id="IPR042537">
    <property type="entry name" value="Nucleoporin_Nup155_C_2"/>
</dbReference>
<evidence type="ECO:0000313" key="16">
    <source>
        <dbReference type="Proteomes" id="UP000272025"/>
    </source>
</evidence>
<evidence type="ECO:0000256" key="10">
    <source>
        <dbReference type="ARBA" id="ARBA00023136"/>
    </source>
</evidence>
<evidence type="ECO:0000256" key="11">
    <source>
        <dbReference type="ARBA" id="ARBA00023242"/>
    </source>
</evidence>
<evidence type="ECO:0000256" key="3">
    <source>
        <dbReference type="ARBA" id="ARBA00004620"/>
    </source>
</evidence>
<dbReference type="InterPro" id="IPR014908">
    <property type="entry name" value="Nucleoporin_Nup133/Nup155_N"/>
</dbReference>
<dbReference type="GO" id="GO:0044611">
    <property type="term" value="C:nuclear pore inner ring"/>
    <property type="evidence" value="ECO:0007669"/>
    <property type="project" value="TreeGrafter"/>
</dbReference>
<evidence type="ECO:0000256" key="2">
    <source>
        <dbReference type="ARBA" id="ARBA00004567"/>
    </source>
</evidence>